<keyword evidence="3" id="KW-0808">Transferase</keyword>
<dbReference type="Gene3D" id="2.40.128.150">
    <property type="entry name" value="Cysteine proteinases"/>
    <property type="match status" value="1"/>
</dbReference>
<proteinExistence type="inferred from homology"/>
<organism evidence="3 4">
    <name type="scientific">Nannocystis exedens</name>
    <dbReference type="NCBI Taxonomy" id="54"/>
    <lineage>
        <taxon>Bacteria</taxon>
        <taxon>Pseudomonadati</taxon>
        <taxon>Myxococcota</taxon>
        <taxon>Polyangia</taxon>
        <taxon>Nannocystales</taxon>
        <taxon>Nannocystaceae</taxon>
        <taxon>Nannocystis</taxon>
    </lineage>
</organism>
<dbReference type="Pfam" id="PF00797">
    <property type="entry name" value="Acetyltransf_2"/>
    <property type="match status" value="1"/>
</dbReference>
<evidence type="ECO:0000256" key="2">
    <source>
        <dbReference type="RuleBase" id="RU003452"/>
    </source>
</evidence>
<dbReference type="InterPro" id="IPR038765">
    <property type="entry name" value="Papain-like_cys_pep_sf"/>
</dbReference>
<accession>A0A1I2DYN8</accession>
<protein>
    <submittedName>
        <fullName evidence="3">N-hydroxyarylamine O-acetyltransferase</fullName>
    </submittedName>
</protein>
<dbReference type="Proteomes" id="UP000199400">
    <property type="component" value="Unassembled WGS sequence"/>
</dbReference>
<dbReference type="PANTHER" id="PTHR11786:SF0">
    <property type="entry name" value="ARYLAMINE N-ACETYLTRANSFERASE 4-RELATED"/>
    <property type="match status" value="1"/>
</dbReference>
<dbReference type="PANTHER" id="PTHR11786">
    <property type="entry name" value="N-HYDROXYARYLAMINE O-ACETYLTRANSFERASE"/>
    <property type="match status" value="1"/>
</dbReference>
<dbReference type="GO" id="GO:0016407">
    <property type="term" value="F:acetyltransferase activity"/>
    <property type="evidence" value="ECO:0007669"/>
    <property type="project" value="InterPro"/>
</dbReference>
<evidence type="ECO:0000313" key="4">
    <source>
        <dbReference type="Proteomes" id="UP000199400"/>
    </source>
</evidence>
<dbReference type="STRING" id="54.SAMN02745121_05799"/>
<name>A0A1I2DYN8_9BACT</name>
<dbReference type="PRINTS" id="PR01543">
    <property type="entry name" value="ANATRNSFRASE"/>
</dbReference>
<comment type="similarity">
    <text evidence="1 2">Belongs to the arylamine N-acetyltransferase family.</text>
</comment>
<gene>
    <name evidence="3" type="ORF">SAMN02745121_05799</name>
</gene>
<sequence length="336" mass="36958">MLDIGRELGVSPPIQSTARCDAPPGAVVRHAVGDRGVSRDAALRAAARSRRSAFRADGFGRTFEPVTAEIDLPAYFQRIDHHGSTAPTYATLAAIVRAHAAAIPFENLDPLVGRTPALDLAGLERKLVRDGRGGYCFEHNLLLSHVLRALGFQVRGLAARVIWNQPEGRITPRSHMLLHVDLDGGPHIVDVGFGGLTLTGVLRLVGDVEQSTPHEPFRLVEEGGYFRMQALVRGEWGSLYRFDLQEQFQPDYEVTNYFLSTHPGSHFRTGLIAARALPDRRLALRGRDFAVHHLGGETERRALESTAELRRVLADEFGIAVPDDPALAQALERLPR</sequence>
<dbReference type="SUPFAM" id="SSF54001">
    <property type="entry name" value="Cysteine proteinases"/>
    <property type="match status" value="1"/>
</dbReference>
<evidence type="ECO:0000256" key="1">
    <source>
        <dbReference type="ARBA" id="ARBA00006547"/>
    </source>
</evidence>
<dbReference type="AlphaFoldDB" id="A0A1I2DYN8"/>
<dbReference type="EMBL" id="FOMX01000021">
    <property type="protein sequence ID" value="SFE85576.1"/>
    <property type="molecule type" value="Genomic_DNA"/>
</dbReference>
<keyword evidence="4" id="KW-1185">Reference proteome</keyword>
<evidence type="ECO:0000313" key="3">
    <source>
        <dbReference type="EMBL" id="SFE85576.1"/>
    </source>
</evidence>
<reference evidence="4" key="1">
    <citation type="submission" date="2016-10" db="EMBL/GenBank/DDBJ databases">
        <authorList>
            <person name="Varghese N."/>
            <person name="Submissions S."/>
        </authorList>
    </citation>
    <scope>NUCLEOTIDE SEQUENCE [LARGE SCALE GENOMIC DNA]</scope>
    <source>
        <strain evidence="4">ATCC 25963</strain>
    </source>
</reference>
<dbReference type="Gene3D" id="3.30.2140.10">
    <property type="entry name" value="Arylamine N-acetyltransferase"/>
    <property type="match status" value="1"/>
</dbReference>
<dbReference type="InterPro" id="IPR001447">
    <property type="entry name" value="Arylamine_N-AcTrfase"/>
</dbReference>